<evidence type="ECO:0000313" key="2">
    <source>
        <dbReference type="Proteomes" id="UP000070544"/>
    </source>
</evidence>
<sequence>RGRFSCYTPLQKGSETVRRLSAIKELENHTPSSKHKLQVFSITPRQRNDVLSHHLHSLGTRPSRVLVLRCGLQPLREAPGQNKARLHPSCHVLFQHLGRGRRPHERPGRHIYIPFQLHLRRCRCQQDGRARPIRRLSSRHCLLQLCKRHRRCSVPEVHRDLQLVQCQGRWCVPRNGPQDRWRSHSHRCWCLLPAVSTHSRNGDCLDVVRSGGDSGQVPNHHYRPIH</sequence>
<reference evidence="1 2" key="1">
    <citation type="journal article" date="2015" name="Genome Biol. Evol.">
        <title>Phylogenomic analyses indicate that early fungi evolved digesting cell walls of algal ancestors of land plants.</title>
        <authorList>
            <person name="Chang Y."/>
            <person name="Wang S."/>
            <person name="Sekimoto S."/>
            <person name="Aerts A.L."/>
            <person name="Choi C."/>
            <person name="Clum A."/>
            <person name="LaButti K.M."/>
            <person name="Lindquist E.A."/>
            <person name="Yee Ngan C."/>
            <person name="Ohm R.A."/>
            <person name="Salamov A.A."/>
            <person name="Grigoriev I.V."/>
            <person name="Spatafora J.W."/>
            <person name="Berbee M.L."/>
        </authorList>
    </citation>
    <scope>NUCLEOTIDE SEQUENCE [LARGE SCALE GENOMIC DNA]</scope>
    <source>
        <strain evidence="1 2">JEL478</strain>
    </source>
</reference>
<gene>
    <name evidence="1" type="ORF">M427DRAFT_142265</name>
</gene>
<protein>
    <submittedName>
        <fullName evidence="1">Uncharacterized protein</fullName>
    </submittedName>
</protein>
<dbReference type="EMBL" id="KQ965732">
    <property type="protein sequence ID" value="KXS21974.1"/>
    <property type="molecule type" value="Genomic_DNA"/>
</dbReference>
<feature type="non-terminal residue" evidence="1">
    <location>
        <position position="226"/>
    </location>
</feature>
<feature type="non-terminal residue" evidence="1">
    <location>
        <position position="1"/>
    </location>
</feature>
<proteinExistence type="predicted"/>
<organism evidence="1 2">
    <name type="scientific">Gonapodya prolifera (strain JEL478)</name>
    <name type="common">Monoblepharis prolifera</name>
    <dbReference type="NCBI Taxonomy" id="1344416"/>
    <lineage>
        <taxon>Eukaryota</taxon>
        <taxon>Fungi</taxon>
        <taxon>Fungi incertae sedis</taxon>
        <taxon>Chytridiomycota</taxon>
        <taxon>Chytridiomycota incertae sedis</taxon>
        <taxon>Monoblepharidomycetes</taxon>
        <taxon>Monoblepharidales</taxon>
        <taxon>Gonapodyaceae</taxon>
        <taxon>Gonapodya</taxon>
    </lineage>
</organism>
<evidence type="ECO:0000313" key="1">
    <source>
        <dbReference type="EMBL" id="KXS21974.1"/>
    </source>
</evidence>
<name>A0A139AZ44_GONPJ</name>
<dbReference type="Proteomes" id="UP000070544">
    <property type="component" value="Unassembled WGS sequence"/>
</dbReference>
<dbReference type="AlphaFoldDB" id="A0A139AZ44"/>
<accession>A0A139AZ44</accession>
<keyword evidence="2" id="KW-1185">Reference proteome</keyword>